<sequence length="450" mass="52238">MAEPTDDSSTFVHIVSLEYLPPEEPFPLLNLPRELRDIVYGYMMIRKRITVTVGYCWADKAKGNKKRFDLRVRERRRTAYQRTLAAGEQYASYEEMKYGRRKAWNYPNLNIFLTNRQIYDEASAVYYGKNTFEFPAAGRTNKVLSVQACHAFLQDRPPRSLGRIKSLELIIDNPSYGRECAAWLDGDVLVPLVEFIRDELDLDRLSLIIEGWPPEMRSSPWDWMGKCNFNSDKPRKWVGALARLNNLKSLSLTFEAHPEGDPQRIVACARFLRSQMLNNGALLGSRNIHAYERHCSTQWRQINWKACDVFTRERQRIYVVQCHDDEHGNSLLPPKAHPEPRLPGIKALRVQKGHDPFEVERAIRNAYQGRIYVDLPSIRIFCDEHDDEGREDDDEDSSSDYLDYDLGDDGDDDSLLSFALEEDDSVYVRDDEYFDKFEEHEQTGKPCTTG</sequence>
<dbReference type="InterPro" id="IPR056632">
    <property type="entry name" value="DUF7730"/>
</dbReference>
<dbReference type="OrthoDB" id="5420711at2759"/>
<comment type="caution">
    <text evidence="3">The sequence shown here is derived from an EMBL/GenBank/DDBJ whole genome shotgun (WGS) entry which is preliminary data.</text>
</comment>
<feature type="domain" description="DUF7730" evidence="2">
    <location>
        <begin position="29"/>
        <end position="139"/>
    </location>
</feature>
<dbReference type="Proteomes" id="UP000572817">
    <property type="component" value="Unassembled WGS sequence"/>
</dbReference>
<dbReference type="PANTHER" id="PTHR42085">
    <property type="entry name" value="F-BOX DOMAIN-CONTAINING PROTEIN"/>
    <property type="match status" value="1"/>
</dbReference>
<dbReference type="InterPro" id="IPR038883">
    <property type="entry name" value="AN11006-like"/>
</dbReference>
<gene>
    <name evidence="3" type="ORF">GTA08_BOTSDO10404</name>
</gene>
<proteinExistence type="predicted"/>
<accession>A0A8H4IJN2</accession>
<dbReference type="EMBL" id="WWBZ02000073">
    <property type="protein sequence ID" value="KAF4302391.1"/>
    <property type="molecule type" value="Genomic_DNA"/>
</dbReference>
<dbReference type="PANTHER" id="PTHR42085:SF2">
    <property type="entry name" value="F-BOX DOMAIN-CONTAINING PROTEIN"/>
    <property type="match status" value="1"/>
</dbReference>
<evidence type="ECO:0000313" key="3">
    <source>
        <dbReference type="EMBL" id="KAF4302391.1"/>
    </source>
</evidence>
<protein>
    <recommendedName>
        <fullName evidence="2">DUF7730 domain-containing protein</fullName>
    </recommendedName>
</protein>
<dbReference type="AlphaFoldDB" id="A0A8H4IJN2"/>
<evidence type="ECO:0000256" key="1">
    <source>
        <dbReference type="SAM" id="MobiDB-lite"/>
    </source>
</evidence>
<evidence type="ECO:0000313" key="4">
    <source>
        <dbReference type="Proteomes" id="UP000572817"/>
    </source>
</evidence>
<organism evidence="3 4">
    <name type="scientific">Botryosphaeria dothidea</name>
    <dbReference type="NCBI Taxonomy" id="55169"/>
    <lineage>
        <taxon>Eukaryota</taxon>
        <taxon>Fungi</taxon>
        <taxon>Dikarya</taxon>
        <taxon>Ascomycota</taxon>
        <taxon>Pezizomycotina</taxon>
        <taxon>Dothideomycetes</taxon>
        <taxon>Dothideomycetes incertae sedis</taxon>
        <taxon>Botryosphaeriales</taxon>
        <taxon>Botryosphaeriaceae</taxon>
        <taxon>Botryosphaeria</taxon>
    </lineage>
</organism>
<keyword evidence="4" id="KW-1185">Reference proteome</keyword>
<name>A0A8H4IJN2_9PEZI</name>
<reference evidence="3" key="1">
    <citation type="submission" date="2020-04" db="EMBL/GenBank/DDBJ databases">
        <title>Genome Assembly and Annotation of Botryosphaeria dothidea sdau 11-99, a Latent Pathogen of Apple Fruit Ring Rot in China.</title>
        <authorList>
            <person name="Yu C."/>
            <person name="Diao Y."/>
            <person name="Lu Q."/>
            <person name="Zhao J."/>
            <person name="Cui S."/>
            <person name="Peng C."/>
            <person name="He B."/>
            <person name="Liu H."/>
        </authorList>
    </citation>
    <scope>NUCLEOTIDE SEQUENCE [LARGE SCALE GENOMIC DNA]</scope>
    <source>
        <strain evidence="3">Sdau11-99</strain>
    </source>
</reference>
<evidence type="ECO:0000259" key="2">
    <source>
        <dbReference type="Pfam" id="PF24864"/>
    </source>
</evidence>
<dbReference type="Pfam" id="PF24864">
    <property type="entry name" value="DUF7730"/>
    <property type="match status" value="1"/>
</dbReference>
<feature type="region of interest" description="Disordered" evidence="1">
    <location>
        <begin position="386"/>
        <end position="408"/>
    </location>
</feature>